<gene>
    <name evidence="1" type="ORF">HaLaN_21270</name>
</gene>
<dbReference type="EMBL" id="BLLF01002318">
    <property type="protein sequence ID" value="GFH23630.1"/>
    <property type="molecule type" value="Genomic_DNA"/>
</dbReference>
<evidence type="ECO:0000313" key="2">
    <source>
        <dbReference type="Proteomes" id="UP000485058"/>
    </source>
</evidence>
<reference evidence="1 2" key="1">
    <citation type="submission" date="2020-02" db="EMBL/GenBank/DDBJ databases">
        <title>Draft genome sequence of Haematococcus lacustris strain NIES-144.</title>
        <authorList>
            <person name="Morimoto D."/>
            <person name="Nakagawa S."/>
            <person name="Yoshida T."/>
            <person name="Sawayama S."/>
        </authorList>
    </citation>
    <scope>NUCLEOTIDE SEQUENCE [LARGE SCALE GENOMIC DNA]</scope>
    <source>
        <strain evidence="1 2">NIES-144</strain>
    </source>
</reference>
<comment type="caution">
    <text evidence="1">The sequence shown here is derived from an EMBL/GenBank/DDBJ whole genome shotgun (WGS) entry which is preliminary data.</text>
</comment>
<evidence type="ECO:0000313" key="1">
    <source>
        <dbReference type="EMBL" id="GFH23630.1"/>
    </source>
</evidence>
<keyword evidence="2" id="KW-1185">Reference proteome</keyword>
<accession>A0A699ZR85</accession>
<sequence>AQEVGGQEGSQPQVQPGTAWLVQDMVSAKDAALEKAAAGENRAVEHVALADDDTEKLIAVKQRPKRSRKLVAST</sequence>
<organism evidence="1 2">
    <name type="scientific">Haematococcus lacustris</name>
    <name type="common">Green alga</name>
    <name type="synonym">Haematococcus pluvialis</name>
    <dbReference type="NCBI Taxonomy" id="44745"/>
    <lineage>
        <taxon>Eukaryota</taxon>
        <taxon>Viridiplantae</taxon>
        <taxon>Chlorophyta</taxon>
        <taxon>core chlorophytes</taxon>
        <taxon>Chlorophyceae</taxon>
        <taxon>CS clade</taxon>
        <taxon>Chlamydomonadales</taxon>
        <taxon>Haematococcaceae</taxon>
        <taxon>Haematococcus</taxon>
    </lineage>
</organism>
<protein>
    <submittedName>
        <fullName evidence="1">Uncharacterized protein</fullName>
    </submittedName>
</protein>
<name>A0A699ZR85_HAELA</name>
<feature type="non-terminal residue" evidence="1">
    <location>
        <position position="1"/>
    </location>
</feature>
<proteinExistence type="predicted"/>
<dbReference type="AlphaFoldDB" id="A0A699ZR85"/>
<dbReference type="Proteomes" id="UP000485058">
    <property type="component" value="Unassembled WGS sequence"/>
</dbReference>